<proteinExistence type="predicted"/>
<dbReference type="GeneID" id="100903706"/>
<protein>
    <submittedName>
        <fullName evidence="6">RNA-binding region-containing protein 3</fullName>
    </submittedName>
</protein>
<dbReference type="RefSeq" id="XP_003744129.2">
    <property type="nucleotide sequence ID" value="XM_003744081.2"/>
</dbReference>
<keyword evidence="1 2" id="KW-0694">RNA-binding</keyword>
<sequence>MSSSHPINRRILQVRHLPRAFTETQSTALLKGHGAHTVTFQRKSVFAFFDSEASARQAMQALHQLHLNESVLLVTFARANYPSLPLLPPVLGQQQVPSEEGMIRKLHAIAPHLNFNYILNPMVKYKYPPINDTILANICEALRDNSNFYTQVLHLMNKMCIPPPFRRKAVPSRVFQRSSRDTYTQITSDSESDLSDAENVPRRAKRRARVGTAALEMKPIRKPKTDIPIGKLLPESSPMDVSLCFESPQIRRLEIVPIHSVGHGHAELDPAPGEGFGRIDPPQPEEGTPEILPKFDFVSAEFRDVGTMERLSIKDSIDHAAFRNYEEGDVCVRLYLKNLHKSTTEEELFSVFGQFVPDNDAERAIFDIKLMKSGRMRGQAFVTYGSVPAAERALELTNRVILNGKPMSVQFAKAARVES</sequence>
<feature type="region of interest" description="Disordered" evidence="3">
    <location>
        <begin position="176"/>
        <end position="210"/>
    </location>
</feature>
<dbReference type="GO" id="GO:0000398">
    <property type="term" value="P:mRNA splicing, via spliceosome"/>
    <property type="evidence" value="ECO:0007669"/>
    <property type="project" value="TreeGrafter"/>
</dbReference>
<gene>
    <name evidence="6" type="primary">LOC100903706</name>
</gene>
<dbReference type="Gene3D" id="3.30.70.330">
    <property type="match status" value="1"/>
</dbReference>
<evidence type="ECO:0000256" key="3">
    <source>
        <dbReference type="SAM" id="MobiDB-lite"/>
    </source>
</evidence>
<organism evidence="5 6">
    <name type="scientific">Galendromus occidentalis</name>
    <name type="common">western predatory mite</name>
    <dbReference type="NCBI Taxonomy" id="34638"/>
    <lineage>
        <taxon>Eukaryota</taxon>
        <taxon>Metazoa</taxon>
        <taxon>Ecdysozoa</taxon>
        <taxon>Arthropoda</taxon>
        <taxon>Chelicerata</taxon>
        <taxon>Arachnida</taxon>
        <taxon>Acari</taxon>
        <taxon>Parasitiformes</taxon>
        <taxon>Mesostigmata</taxon>
        <taxon>Gamasina</taxon>
        <taxon>Phytoseioidea</taxon>
        <taxon>Phytoseiidae</taxon>
        <taxon>Typhlodrominae</taxon>
        <taxon>Galendromus</taxon>
    </lineage>
</organism>
<evidence type="ECO:0000313" key="6">
    <source>
        <dbReference type="RefSeq" id="XP_003744129.2"/>
    </source>
</evidence>
<dbReference type="PANTHER" id="PTHR16105:SF0">
    <property type="entry name" value="RNA-BINDING REGION-CONTAINING PROTEIN 3"/>
    <property type="match status" value="1"/>
</dbReference>
<dbReference type="PANTHER" id="PTHR16105">
    <property type="entry name" value="RNA-BINDING REGION-CONTAINING PROTEIN 3"/>
    <property type="match status" value="1"/>
</dbReference>
<dbReference type="Pfam" id="PF00076">
    <property type="entry name" value="RRM_1"/>
    <property type="match status" value="1"/>
</dbReference>
<dbReference type="GO" id="GO:0005689">
    <property type="term" value="C:U12-type spliceosomal complex"/>
    <property type="evidence" value="ECO:0007669"/>
    <property type="project" value="TreeGrafter"/>
</dbReference>
<reference evidence="6" key="1">
    <citation type="submission" date="2025-08" db="UniProtKB">
        <authorList>
            <consortium name="RefSeq"/>
        </authorList>
    </citation>
    <scope>IDENTIFICATION</scope>
</reference>
<dbReference type="InterPro" id="IPR000504">
    <property type="entry name" value="RRM_dom"/>
</dbReference>
<feature type="compositionally biased region" description="Polar residues" evidence="3">
    <location>
        <begin position="176"/>
        <end position="189"/>
    </location>
</feature>
<evidence type="ECO:0000259" key="4">
    <source>
        <dbReference type="PROSITE" id="PS50102"/>
    </source>
</evidence>
<evidence type="ECO:0000256" key="2">
    <source>
        <dbReference type="PROSITE-ProRule" id="PRU00176"/>
    </source>
</evidence>
<dbReference type="InterPro" id="IPR045164">
    <property type="entry name" value="RBM41/RNPC3"/>
</dbReference>
<name>A0AAJ6QS56_9ACAR</name>
<keyword evidence="5" id="KW-1185">Reference proteome</keyword>
<dbReference type="InterPro" id="IPR035979">
    <property type="entry name" value="RBD_domain_sf"/>
</dbReference>
<accession>A0AAJ6QS56</accession>
<feature type="domain" description="RRM" evidence="4">
    <location>
        <begin position="332"/>
        <end position="414"/>
    </location>
</feature>
<dbReference type="Proteomes" id="UP000694867">
    <property type="component" value="Unplaced"/>
</dbReference>
<evidence type="ECO:0000256" key="1">
    <source>
        <dbReference type="ARBA" id="ARBA00022884"/>
    </source>
</evidence>
<evidence type="ECO:0000313" key="5">
    <source>
        <dbReference type="Proteomes" id="UP000694867"/>
    </source>
</evidence>
<dbReference type="AlphaFoldDB" id="A0AAJ6QS56"/>
<dbReference type="SUPFAM" id="SSF54928">
    <property type="entry name" value="RNA-binding domain, RBD"/>
    <property type="match status" value="2"/>
</dbReference>
<dbReference type="PROSITE" id="PS50102">
    <property type="entry name" value="RRM"/>
    <property type="match status" value="1"/>
</dbReference>
<dbReference type="InterPro" id="IPR012677">
    <property type="entry name" value="Nucleotide-bd_a/b_plait_sf"/>
</dbReference>
<dbReference type="GO" id="GO:0097157">
    <property type="term" value="F:pre-mRNA intronic binding"/>
    <property type="evidence" value="ECO:0007669"/>
    <property type="project" value="TreeGrafter"/>
</dbReference>
<dbReference type="KEGG" id="goe:100903706"/>
<dbReference type="GO" id="GO:0030626">
    <property type="term" value="F:U12 snRNA binding"/>
    <property type="evidence" value="ECO:0007669"/>
    <property type="project" value="TreeGrafter"/>
</dbReference>
<dbReference type="SMART" id="SM00360">
    <property type="entry name" value="RRM"/>
    <property type="match status" value="2"/>
</dbReference>
<dbReference type="CDD" id="cd12239">
    <property type="entry name" value="RRM2_RBM40_like"/>
    <property type="match status" value="1"/>
</dbReference>